<dbReference type="SUPFAM" id="SSF116842">
    <property type="entry name" value="XseB-like"/>
    <property type="match status" value="1"/>
</dbReference>
<keyword evidence="5" id="KW-0269">Exonuclease</keyword>
<dbReference type="GO" id="GO:0006308">
    <property type="term" value="P:DNA catabolic process"/>
    <property type="evidence" value="ECO:0007669"/>
    <property type="project" value="UniProtKB-UniRule"/>
</dbReference>
<evidence type="ECO:0000256" key="6">
    <source>
        <dbReference type="NCBIfam" id="TIGR01280"/>
    </source>
</evidence>
<comment type="caution">
    <text evidence="7">The sequence shown here is derived from an EMBL/GenBank/DDBJ whole genome shotgun (WGS) entry which is preliminary data.</text>
</comment>
<dbReference type="EC" id="3.1.11.6" evidence="6"/>
<protein>
    <recommendedName>
        <fullName evidence="6">Exodeoxyribonuclease VII small subunit</fullName>
        <ecNumber evidence="6">3.1.11.6</ecNumber>
    </recommendedName>
</protein>
<dbReference type="AlphaFoldDB" id="A0A9D9IJ86"/>
<keyword evidence="4 7" id="KW-0378">Hydrolase</keyword>
<accession>A0A9D9IJ86</accession>
<evidence type="ECO:0000256" key="1">
    <source>
        <dbReference type="ARBA" id="ARBA00009998"/>
    </source>
</evidence>
<proteinExistence type="inferred from homology"/>
<name>A0A9D9IJ86_9BACT</name>
<evidence type="ECO:0000256" key="5">
    <source>
        <dbReference type="ARBA" id="ARBA00022839"/>
    </source>
</evidence>
<evidence type="ECO:0000256" key="2">
    <source>
        <dbReference type="ARBA" id="ARBA00022490"/>
    </source>
</evidence>
<reference evidence="7" key="1">
    <citation type="submission" date="2020-10" db="EMBL/GenBank/DDBJ databases">
        <authorList>
            <person name="Gilroy R."/>
        </authorList>
    </citation>
    <scope>NUCLEOTIDE SEQUENCE</scope>
    <source>
        <strain evidence="7">B1-8020</strain>
    </source>
</reference>
<dbReference type="EMBL" id="JADIMA010000053">
    <property type="protein sequence ID" value="MBO8473106.1"/>
    <property type="molecule type" value="Genomic_DNA"/>
</dbReference>
<evidence type="ECO:0000256" key="4">
    <source>
        <dbReference type="ARBA" id="ARBA00022801"/>
    </source>
</evidence>
<dbReference type="GO" id="GO:0008855">
    <property type="term" value="F:exodeoxyribonuclease VII activity"/>
    <property type="evidence" value="ECO:0007669"/>
    <property type="project" value="UniProtKB-UniRule"/>
</dbReference>
<dbReference type="GO" id="GO:0009318">
    <property type="term" value="C:exodeoxyribonuclease VII complex"/>
    <property type="evidence" value="ECO:0007669"/>
    <property type="project" value="UniProtKB-UniRule"/>
</dbReference>
<sequence length="63" mass="7106">MEENKTFDYDAAVKRVEEIISMLESPELKVSSAAPLLKEGMRLVDECRAYLRGVQASCGNRQE</sequence>
<keyword evidence="2" id="KW-0963">Cytoplasm</keyword>
<dbReference type="InterPro" id="IPR003761">
    <property type="entry name" value="Exonuc_VII_S"/>
</dbReference>
<keyword evidence="3" id="KW-0540">Nuclease</keyword>
<evidence type="ECO:0000313" key="7">
    <source>
        <dbReference type="EMBL" id="MBO8473106.1"/>
    </source>
</evidence>
<evidence type="ECO:0000256" key="3">
    <source>
        <dbReference type="ARBA" id="ARBA00022722"/>
    </source>
</evidence>
<dbReference type="NCBIfam" id="TIGR01280">
    <property type="entry name" value="xseB"/>
    <property type="match status" value="1"/>
</dbReference>
<evidence type="ECO:0000313" key="8">
    <source>
        <dbReference type="Proteomes" id="UP000823604"/>
    </source>
</evidence>
<dbReference type="Proteomes" id="UP000823604">
    <property type="component" value="Unassembled WGS sequence"/>
</dbReference>
<comment type="similarity">
    <text evidence="1">Belongs to the XseB family.</text>
</comment>
<dbReference type="Pfam" id="PF02609">
    <property type="entry name" value="Exonuc_VII_S"/>
    <property type="match status" value="1"/>
</dbReference>
<reference evidence="7" key="2">
    <citation type="journal article" date="2021" name="PeerJ">
        <title>Extensive microbial diversity within the chicken gut microbiome revealed by metagenomics and culture.</title>
        <authorList>
            <person name="Gilroy R."/>
            <person name="Ravi A."/>
            <person name="Getino M."/>
            <person name="Pursley I."/>
            <person name="Horton D.L."/>
            <person name="Alikhan N.F."/>
            <person name="Baker D."/>
            <person name="Gharbi K."/>
            <person name="Hall N."/>
            <person name="Watson M."/>
            <person name="Adriaenssens E.M."/>
            <person name="Foster-Nyarko E."/>
            <person name="Jarju S."/>
            <person name="Secka A."/>
            <person name="Antonio M."/>
            <person name="Oren A."/>
            <person name="Chaudhuri R.R."/>
            <person name="La Ragione R."/>
            <person name="Hildebrand F."/>
            <person name="Pallen M.J."/>
        </authorList>
    </citation>
    <scope>NUCLEOTIDE SEQUENCE</scope>
    <source>
        <strain evidence="7">B1-8020</strain>
    </source>
</reference>
<gene>
    <name evidence="7" type="primary">xseB</name>
    <name evidence="7" type="ORF">IAB81_05695</name>
</gene>
<organism evidence="7 8">
    <name type="scientific">Candidatus Merdivivens pullicola</name>
    <dbReference type="NCBI Taxonomy" id="2840872"/>
    <lineage>
        <taxon>Bacteria</taxon>
        <taxon>Pseudomonadati</taxon>
        <taxon>Bacteroidota</taxon>
        <taxon>Bacteroidia</taxon>
        <taxon>Bacteroidales</taxon>
        <taxon>Muribaculaceae</taxon>
        <taxon>Muribaculaceae incertae sedis</taxon>
        <taxon>Candidatus Merdivivens</taxon>
    </lineage>
</organism>
<dbReference type="InterPro" id="IPR037004">
    <property type="entry name" value="Exonuc_VII_ssu_sf"/>
</dbReference>
<dbReference type="Gene3D" id="1.10.287.1040">
    <property type="entry name" value="Exonuclease VII, small subunit"/>
    <property type="match status" value="1"/>
</dbReference>